<name>A0A423WBL7_9PEZI</name>
<reference evidence="2 3" key="1">
    <citation type="submission" date="2015-09" db="EMBL/GenBank/DDBJ databases">
        <title>Host preference determinants of Valsa canker pathogens revealed by comparative genomics.</title>
        <authorList>
            <person name="Yin Z."/>
            <person name="Huang L."/>
        </authorList>
    </citation>
    <scope>NUCLEOTIDE SEQUENCE [LARGE SCALE GENOMIC DNA]</scope>
    <source>
        <strain evidence="2 3">03-1</strain>
    </source>
</reference>
<feature type="compositionally biased region" description="Polar residues" evidence="1">
    <location>
        <begin position="373"/>
        <end position="382"/>
    </location>
</feature>
<accession>A0A423WBL7</accession>
<gene>
    <name evidence="2" type="ORF">VMCG_06522</name>
</gene>
<dbReference type="Proteomes" id="UP000283895">
    <property type="component" value="Unassembled WGS sequence"/>
</dbReference>
<feature type="region of interest" description="Disordered" evidence="1">
    <location>
        <begin position="332"/>
        <end position="407"/>
    </location>
</feature>
<feature type="compositionally biased region" description="Basic residues" evidence="1">
    <location>
        <begin position="109"/>
        <end position="118"/>
    </location>
</feature>
<dbReference type="AlphaFoldDB" id="A0A423WBL7"/>
<evidence type="ECO:0000313" key="2">
    <source>
        <dbReference type="EMBL" id="ROW00781.1"/>
    </source>
</evidence>
<keyword evidence="3" id="KW-1185">Reference proteome</keyword>
<proteinExistence type="predicted"/>
<evidence type="ECO:0000313" key="3">
    <source>
        <dbReference type="Proteomes" id="UP000283895"/>
    </source>
</evidence>
<protein>
    <recommendedName>
        <fullName evidence="4">C2H2-type domain-containing protein</fullName>
    </recommendedName>
</protein>
<evidence type="ECO:0000256" key="1">
    <source>
        <dbReference type="SAM" id="MobiDB-lite"/>
    </source>
</evidence>
<feature type="region of interest" description="Disordered" evidence="1">
    <location>
        <begin position="88"/>
        <end position="152"/>
    </location>
</feature>
<evidence type="ECO:0008006" key="4">
    <source>
        <dbReference type="Google" id="ProtNLM"/>
    </source>
</evidence>
<dbReference type="Gene3D" id="3.30.160.60">
    <property type="entry name" value="Classic Zinc Finger"/>
    <property type="match status" value="1"/>
</dbReference>
<comment type="caution">
    <text evidence="2">The sequence shown here is derived from an EMBL/GenBank/DDBJ whole genome shotgun (WGS) entry which is preliminary data.</text>
</comment>
<feature type="region of interest" description="Disordered" evidence="1">
    <location>
        <begin position="1"/>
        <end position="35"/>
    </location>
</feature>
<sequence>MSIAVDQPTEEATAVTSHTHCSSPPDAFESLQSHGLARAHSDASFCSLDEGPGENVEDEVEHHPLYHHRDRIIDLLLERFHSCRTAHQYNEPGAGSHGSGRGSLQTVARAKKTTRTKRKAADSGDEEAEGDGNAFPRRRKKPKGDDEEAGSRLTLACPFSKKDPARHRRCYKYELKRVRDVKQHLRRCHRKAVYCPVCGQTFPDEETRDVHVRQRTCPASPDLNVEGVTETQIQQLAVKSSSKKSEEEQWFGIFEIVFPGHPRPKSPYVDQLFSDEIQSFRDFVTAEGPAILSEQLQEHQPLGEQDRHFLDRLLGIGCERIADLWAQRFQEESQHGPSVSPPEPTPCSPSKAGSARQVDLPLPSEAHQALKPSETTGTSSSFHKQDPAPYRPPLTPRQPGTPRAASEGLAASCHMSAYSPHSDTVKRLSQAFESPIAVAGDGFFEVDQNLFEVDQSIFNLDTFWQTSELWGVGALAESPTGGFS</sequence>
<dbReference type="PANTHER" id="PTHR38166:SF1">
    <property type="entry name" value="C2H2-TYPE DOMAIN-CONTAINING PROTEIN"/>
    <property type="match status" value="1"/>
</dbReference>
<organism evidence="2 3">
    <name type="scientific">Cytospora schulzeri</name>
    <dbReference type="NCBI Taxonomy" id="448051"/>
    <lineage>
        <taxon>Eukaryota</taxon>
        <taxon>Fungi</taxon>
        <taxon>Dikarya</taxon>
        <taxon>Ascomycota</taxon>
        <taxon>Pezizomycotina</taxon>
        <taxon>Sordariomycetes</taxon>
        <taxon>Sordariomycetidae</taxon>
        <taxon>Diaporthales</taxon>
        <taxon>Cytosporaceae</taxon>
        <taxon>Cytospora</taxon>
    </lineage>
</organism>
<dbReference type="STRING" id="356882.A0A423WBL7"/>
<dbReference type="OrthoDB" id="3521097at2759"/>
<dbReference type="PANTHER" id="PTHR38166">
    <property type="entry name" value="C2H2-TYPE DOMAIN-CONTAINING PROTEIN-RELATED"/>
    <property type="match status" value="1"/>
</dbReference>
<dbReference type="EMBL" id="LKEA01000020">
    <property type="protein sequence ID" value="ROW00781.1"/>
    <property type="molecule type" value="Genomic_DNA"/>
</dbReference>